<sequence length="627" mass="70569">MTSSHLKASLVALALFSAAGVAFADNQVEGLMPTAQVEANAQEIQSIRQFLAAGKDVAQMKMPRLQQRRQRAEAFRDVQGLPPELDQALQQEVARVAKEIERRQQGASAPEAPAAEAQPQPEPQLEQPPLPPYDPQQAEGQEQAPPVVKRKKPPQQAQPAPQHTPQPEPVTGSAEAAAFLKSIRPAASLGDAELRQQLQQAMRLSQAKSLSPDQRRALREVIREARAELRGKTAQPPEAPAAQQQQPPPAPPADTQQAKPGVDPALEREAQALLADTTDVRSMKRKQLRKRLTDMRDLLASNQLSPQTREALRQKLARERAVLRNEVAVDEGLPPPATTPPATTPPQQQQQGSKGNGSGNTANTTINNTEIRIVLQDRRPPSELDDRELVRRIDVYREVVADDRYDEAQRRMWRRQMEEDRRYLRRQMMEERQQREARLRQGDYQFDYDVRDRWEPDYDVPDDVFAAEVEDDELADVLVAPPRRQVERRYSVEDFERQPQLRDAVARIEIDTVHFGFGEGYLREEEIDKLDRIASVLEKILARHPDEVFLIEGHTDAVGSDQSNLVLSRQRAAAVKEALTTYYVIPPDNLKTVGLGERYLKIPTSQPEAENRRVSLARITPLVGQAD</sequence>
<feature type="region of interest" description="Disordered" evidence="2">
    <location>
        <begin position="100"/>
        <end position="178"/>
    </location>
</feature>
<feature type="compositionally biased region" description="Low complexity" evidence="2">
    <location>
        <begin position="234"/>
        <end position="245"/>
    </location>
</feature>
<dbReference type="EMBL" id="QKVK01000002">
    <property type="protein sequence ID" value="PZF77617.1"/>
    <property type="molecule type" value="Genomic_DNA"/>
</dbReference>
<evidence type="ECO:0000256" key="3">
    <source>
        <dbReference type="SAM" id="SignalP"/>
    </source>
</evidence>
<dbReference type="GO" id="GO:0016020">
    <property type="term" value="C:membrane"/>
    <property type="evidence" value="ECO:0007669"/>
    <property type="project" value="UniProtKB-UniRule"/>
</dbReference>
<proteinExistence type="predicted"/>
<evidence type="ECO:0000313" key="6">
    <source>
        <dbReference type="Proteomes" id="UP000248795"/>
    </source>
</evidence>
<reference evidence="6" key="1">
    <citation type="submission" date="2018-06" db="EMBL/GenBank/DDBJ databases">
        <title>Aestuariibacter litoralis strain KCTC 52945T.</title>
        <authorList>
            <person name="Li X."/>
            <person name="Salam N."/>
            <person name="Li J.-L."/>
            <person name="Chen Y.-M."/>
            <person name="Yang Z.-W."/>
            <person name="Zhang L.-Y."/>
            <person name="Han M.-X."/>
            <person name="Xiao M."/>
            <person name="Li W.-J."/>
        </authorList>
    </citation>
    <scope>NUCLEOTIDE SEQUENCE [LARGE SCALE GENOMIC DNA]</scope>
    <source>
        <strain evidence="6">KCTC 52945</strain>
    </source>
</reference>
<evidence type="ECO:0000313" key="5">
    <source>
        <dbReference type="EMBL" id="PZF77617.1"/>
    </source>
</evidence>
<dbReference type="RefSeq" id="WP_111196364.1">
    <property type="nucleotide sequence ID" value="NZ_QKVK01000002.1"/>
</dbReference>
<comment type="caution">
    <text evidence="5">The sequence shown here is derived from an EMBL/GenBank/DDBJ whole genome shotgun (WGS) entry which is preliminary data.</text>
</comment>
<keyword evidence="6" id="KW-1185">Reference proteome</keyword>
<dbReference type="CDD" id="cd07185">
    <property type="entry name" value="OmpA_C-like"/>
    <property type="match status" value="1"/>
</dbReference>
<dbReference type="Gene3D" id="3.30.1330.60">
    <property type="entry name" value="OmpA-like domain"/>
    <property type="match status" value="1"/>
</dbReference>
<feature type="compositionally biased region" description="Pro residues" evidence="2">
    <location>
        <begin position="120"/>
        <end position="134"/>
    </location>
</feature>
<accession>A0A2W2BPF3</accession>
<feature type="region of interest" description="Disordered" evidence="2">
    <location>
        <begin position="200"/>
        <end position="288"/>
    </location>
</feature>
<feature type="compositionally biased region" description="Pro residues" evidence="2">
    <location>
        <begin position="333"/>
        <end position="344"/>
    </location>
</feature>
<keyword evidence="1" id="KW-0472">Membrane</keyword>
<dbReference type="SUPFAM" id="SSF103088">
    <property type="entry name" value="OmpA-like"/>
    <property type="match status" value="1"/>
</dbReference>
<gene>
    <name evidence="5" type="ORF">DK847_04010</name>
</gene>
<evidence type="ECO:0000256" key="1">
    <source>
        <dbReference type="PROSITE-ProRule" id="PRU00473"/>
    </source>
</evidence>
<feature type="compositionally biased region" description="Low complexity" evidence="2">
    <location>
        <begin position="345"/>
        <end position="369"/>
    </location>
</feature>
<dbReference type="InterPro" id="IPR050330">
    <property type="entry name" value="Bact_OuterMem_StrucFunc"/>
</dbReference>
<feature type="compositionally biased region" description="Low complexity" evidence="2">
    <location>
        <begin position="135"/>
        <end position="147"/>
    </location>
</feature>
<organism evidence="5 6">
    <name type="scientific">Aestuariivirga litoralis</name>
    <dbReference type="NCBI Taxonomy" id="2650924"/>
    <lineage>
        <taxon>Bacteria</taxon>
        <taxon>Pseudomonadati</taxon>
        <taxon>Pseudomonadota</taxon>
        <taxon>Alphaproteobacteria</taxon>
        <taxon>Hyphomicrobiales</taxon>
        <taxon>Aestuariivirgaceae</taxon>
        <taxon>Aestuariivirga</taxon>
    </lineage>
</organism>
<protein>
    <recommendedName>
        <fullName evidence="4">OmpA-like domain-containing protein</fullName>
    </recommendedName>
</protein>
<feature type="domain" description="OmpA-like" evidence="4">
    <location>
        <begin position="502"/>
        <end position="622"/>
    </location>
</feature>
<dbReference type="PANTHER" id="PTHR30329:SF21">
    <property type="entry name" value="LIPOPROTEIN YIAD-RELATED"/>
    <property type="match status" value="1"/>
</dbReference>
<dbReference type="PANTHER" id="PTHR30329">
    <property type="entry name" value="STATOR ELEMENT OF FLAGELLAR MOTOR COMPLEX"/>
    <property type="match status" value="1"/>
</dbReference>
<feature type="signal peptide" evidence="3">
    <location>
        <begin position="1"/>
        <end position="24"/>
    </location>
</feature>
<evidence type="ECO:0000259" key="4">
    <source>
        <dbReference type="PROSITE" id="PS51123"/>
    </source>
</evidence>
<name>A0A2W2BPF3_9HYPH</name>
<evidence type="ECO:0000256" key="2">
    <source>
        <dbReference type="SAM" id="MobiDB-lite"/>
    </source>
</evidence>
<feature type="chain" id="PRO_5016010925" description="OmpA-like domain-containing protein" evidence="3">
    <location>
        <begin position="25"/>
        <end position="627"/>
    </location>
</feature>
<feature type="region of interest" description="Disordered" evidence="2">
    <location>
        <begin position="325"/>
        <end position="379"/>
    </location>
</feature>
<dbReference type="InterPro" id="IPR036737">
    <property type="entry name" value="OmpA-like_sf"/>
</dbReference>
<dbReference type="InterPro" id="IPR006665">
    <property type="entry name" value="OmpA-like"/>
</dbReference>
<dbReference type="PROSITE" id="PS51123">
    <property type="entry name" value="OMPA_2"/>
    <property type="match status" value="1"/>
</dbReference>
<feature type="compositionally biased region" description="Polar residues" evidence="2">
    <location>
        <begin position="200"/>
        <end position="212"/>
    </location>
</feature>
<feature type="compositionally biased region" description="Basic and acidic residues" evidence="2">
    <location>
        <begin position="213"/>
        <end position="231"/>
    </location>
</feature>
<keyword evidence="3" id="KW-0732">Signal</keyword>
<dbReference type="AlphaFoldDB" id="A0A2W2BPF3"/>
<feature type="compositionally biased region" description="Low complexity" evidence="2">
    <location>
        <begin position="105"/>
        <end position="119"/>
    </location>
</feature>
<dbReference type="Pfam" id="PF00691">
    <property type="entry name" value="OmpA"/>
    <property type="match status" value="1"/>
</dbReference>
<dbReference type="Proteomes" id="UP000248795">
    <property type="component" value="Unassembled WGS sequence"/>
</dbReference>